<evidence type="ECO:0008006" key="9">
    <source>
        <dbReference type="Google" id="ProtNLM"/>
    </source>
</evidence>
<dbReference type="Proteomes" id="UP000004994">
    <property type="component" value="Chromosome 6"/>
</dbReference>
<dbReference type="EnsemblPlants" id="Solyc06g034234.1.1">
    <property type="protein sequence ID" value="Solyc06g034234.1.1"/>
    <property type="gene ID" value="Solyc06g034234.1"/>
</dbReference>
<organism evidence="7">
    <name type="scientific">Solanum lycopersicum</name>
    <name type="common">Tomato</name>
    <name type="synonym">Lycopersicon esculentum</name>
    <dbReference type="NCBI Taxonomy" id="4081"/>
    <lineage>
        <taxon>Eukaryota</taxon>
        <taxon>Viridiplantae</taxon>
        <taxon>Streptophyta</taxon>
        <taxon>Embryophyta</taxon>
        <taxon>Tracheophyta</taxon>
        <taxon>Spermatophyta</taxon>
        <taxon>Magnoliopsida</taxon>
        <taxon>eudicotyledons</taxon>
        <taxon>Gunneridae</taxon>
        <taxon>Pentapetalae</taxon>
        <taxon>asterids</taxon>
        <taxon>lamiids</taxon>
        <taxon>Solanales</taxon>
        <taxon>Solanaceae</taxon>
        <taxon>Solanoideae</taxon>
        <taxon>Solaneae</taxon>
        <taxon>Solanum</taxon>
        <taxon>Solanum subgen. Lycopersicon</taxon>
    </lineage>
</organism>
<evidence type="ECO:0000313" key="7">
    <source>
        <dbReference type="EnsemblPlants" id="Solyc06g034234.1.1"/>
    </source>
</evidence>
<evidence type="ECO:0000256" key="1">
    <source>
        <dbReference type="ARBA" id="ARBA00010617"/>
    </source>
</evidence>
<dbReference type="AlphaFoldDB" id="A0A3Q7GQ47"/>
<keyword evidence="8" id="KW-1185">Reference proteome</keyword>
<reference evidence="7" key="2">
    <citation type="submission" date="2019-01" db="UniProtKB">
        <authorList>
            <consortium name="EnsemblPlants"/>
        </authorList>
    </citation>
    <scope>IDENTIFICATION</scope>
    <source>
        <strain evidence="7">cv. Heinz 1706</strain>
    </source>
</reference>
<protein>
    <recommendedName>
        <fullName evidence="9">Cytochrome P450</fullName>
    </recommendedName>
</protein>
<keyword evidence="6" id="KW-0503">Monooxygenase</keyword>
<dbReference type="Gramene" id="Solyc06g034234.1.1">
    <property type="protein sequence ID" value="Solyc06g034234.1.1"/>
    <property type="gene ID" value="Solyc06g034234.1"/>
</dbReference>
<name>A0A3Q7GQ47_SOLLC</name>
<keyword evidence="5" id="KW-0408">Iron</keyword>
<keyword evidence="3" id="KW-0479">Metal-binding</keyword>
<sequence length="121" mass="14443">MMKNPNIMAEVREVFRGKKNYDDEEDLEKLTYLKLDLEMQTNVDGYTIPLKTKVLINKNPESFIPERFDFMENHFEFIPFGAGRRIYFIHFEWELPYGMNPKDLNMTETCGLGGWKQKDCF</sequence>
<dbReference type="Gene3D" id="1.10.630.10">
    <property type="entry name" value="Cytochrome P450"/>
    <property type="match status" value="1"/>
</dbReference>
<keyword evidence="4" id="KW-0560">Oxidoreductase</keyword>
<dbReference type="InParanoid" id="A0A3Q7GQ47"/>
<dbReference type="GO" id="GO:0020037">
    <property type="term" value="F:heme binding"/>
    <property type="evidence" value="ECO:0007669"/>
    <property type="project" value="InterPro"/>
</dbReference>
<reference evidence="7" key="1">
    <citation type="journal article" date="2012" name="Nature">
        <title>The tomato genome sequence provides insights into fleshy fruit evolution.</title>
        <authorList>
            <consortium name="Tomato Genome Consortium"/>
        </authorList>
    </citation>
    <scope>NUCLEOTIDE SEQUENCE [LARGE SCALE GENOMIC DNA]</scope>
    <source>
        <strain evidence="7">cv. Heinz 1706</strain>
    </source>
</reference>
<proteinExistence type="inferred from homology"/>
<dbReference type="PANTHER" id="PTHR47953:SF20">
    <property type="entry name" value="CYTOCHROME P450"/>
    <property type="match status" value="1"/>
</dbReference>
<dbReference type="GO" id="GO:0004497">
    <property type="term" value="F:monooxygenase activity"/>
    <property type="evidence" value="ECO:0007669"/>
    <property type="project" value="UniProtKB-KW"/>
</dbReference>
<dbReference type="GO" id="GO:0005506">
    <property type="term" value="F:iron ion binding"/>
    <property type="evidence" value="ECO:0007669"/>
    <property type="project" value="InterPro"/>
</dbReference>
<dbReference type="SUPFAM" id="SSF48264">
    <property type="entry name" value="Cytochrome P450"/>
    <property type="match status" value="1"/>
</dbReference>
<dbReference type="InterPro" id="IPR036396">
    <property type="entry name" value="Cyt_P450_sf"/>
</dbReference>
<dbReference type="InterPro" id="IPR052306">
    <property type="entry name" value="CYP450_71D"/>
</dbReference>
<accession>A0A3Q7GQ47</accession>
<keyword evidence="2" id="KW-0349">Heme</keyword>
<comment type="similarity">
    <text evidence="1">Belongs to the cytochrome P450 family.</text>
</comment>
<evidence type="ECO:0000256" key="6">
    <source>
        <dbReference type="ARBA" id="ARBA00023033"/>
    </source>
</evidence>
<dbReference type="GO" id="GO:0016705">
    <property type="term" value="F:oxidoreductase activity, acting on paired donors, with incorporation or reduction of molecular oxygen"/>
    <property type="evidence" value="ECO:0007669"/>
    <property type="project" value="InterPro"/>
</dbReference>
<evidence type="ECO:0000256" key="2">
    <source>
        <dbReference type="ARBA" id="ARBA00022617"/>
    </source>
</evidence>
<evidence type="ECO:0000256" key="3">
    <source>
        <dbReference type="ARBA" id="ARBA00022723"/>
    </source>
</evidence>
<evidence type="ECO:0000256" key="4">
    <source>
        <dbReference type="ARBA" id="ARBA00023002"/>
    </source>
</evidence>
<dbReference type="PANTHER" id="PTHR47953">
    <property type="entry name" value="OS08G0105600 PROTEIN"/>
    <property type="match status" value="1"/>
</dbReference>
<evidence type="ECO:0000313" key="8">
    <source>
        <dbReference type="Proteomes" id="UP000004994"/>
    </source>
</evidence>
<evidence type="ECO:0000256" key="5">
    <source>
        <dbReference type="ARBA" id="ARBA00023004"/>
    </source>
</evidence>
<dbReference type="STRING" id="4081.A0A3Q7GQ47"/>